<accession>A0AAW9S0Z3</accession>
<dbReference type="EMBL" id="JAZHOF010000014">
    <property type="protein sequence ID" value="MEJ8574849.1"/>
    <property type="molecule type" value="Genomic_DNA"/>
</dbReference>
<reference evidence="2 3" key="1">
    <citation type="submission" date="2024-02" db="EMBL/GenBank/DDBJ databases">
        <title>Genome analysis and characterization of Microbaculum marinisediminis sp. nov., isolated from marine sediment.</title>
        <authorList>
            <person name="Du Z.-J."/>
            <person name="Ye Y.-Q."/>
            <person name="Zhang Z.-R."/>
            <person name="Yuan S.-M."/>
            <person name="Zhang X.-Y."/>
        </authorList>
    </citation>
    <scope>NUCLEOTIDE SEQUENCE [LARGE SCALE GENOMIC DNA]</scope>
    <source>
        <strain evidence="2 3">SDUM1044001</strain>
    </source>
</reference>
<dbReference type="PANTHER" id="PTHR43437">
    <property type="entry name" value="HYDROXYACYL-THIOESTER DEHYDRATASE TYPE 2, MITOCHONDRIAL-RELATED"/>
    <property type="match status" value="1"/>
</dbReference>
<dbReference type="AlphaFoldDB" id="A0AAW9S0Z3"/>
<dbReference type="SUPFAM" id="SSF54637">
    <property type="entry name" value="Thioesterase/thiol ester dehydrase-isomerase"/>
    <property type="match status" value="1"/>
</dbReference>
<evidence type="ECO:0000313" key="2">
    <source>
        <dbReference type="EMBL" id="MEJ8574849.1"/>
    </source>
</evidence>
<comment type="caution">
    <text evidence="2">The sequence shown here is derived from an EMBL/GenBank/DDBJ whole genome shotgun (WGS) entry which is preliminary data.</text>
</comment>
<proteinExistence type="predicted"/>
<sequence length="132" mass="14498">MSAEDNAVTEVWTPRQSDFDRFAELSGDDNPIHVDPEFSARTRFGRTVAHGMLLYSRLWALAKRHWPDAAHAGQALMFPAPSYAGEPLVFRVAPVDGDPGRLSMTVTRQSDGGVTLQGECVLEDRVLEGSGR</sequence>
<dbReference type="RefSeq" id="WP_340332543.1">
    <property type="nucleotide sequence ID" value="NZ_JAZHOF010000014.1"/>
</dbReference>
<dbReference type="Pfam" id="PF01575">
    <property type="entry name" value="MaoC_dehydratas"/>
    <property type="match status" value="1"/>
</dbReference>
<organism evidence="2 3">
    <name type="scientific">Microbaculum marinum</name>
    <dbReference type="NCBI Taxonomy" id="1764581"/>
    <lineage>
        <taxon>Bacteria</taxon>
        <taxon>Pseudomonadati</taxon>
        <taxon>Pseudomonadota</taxon>
        <taxon>Alphaproteobacteria</taxon>
        <taxon>Hyphomicrobiales</taxon>
        <taxon>Tepidamorphaceae</taxon>
        <taxon>Microbaculum</taxon>
    </lineage>
</organism>
<dbReference type="GO" id="GO:0019171">
    <property type="term" value="F:(3R)-hydroxyacyl-[acyl-carrier-protein] dehydratase activity"/>
    <property type="evidence" value="ECO:0007669"/>
    <property type="project" value="TreeGrafter"/>
</dbReference>
<dbReference type="InterPro" id="IPR029069">
    <property type="entry name" value="HotDog_dom_sf"/>
</dbReference>
<feature type="domain" description="MaoC-like" evidence="1">
    <location>
        <begin position="16"/>
        <end position="106"/>
    </location>
</feature>
<dbReference type="InterPro" id="IPR050965">
    <property type="entry name" value="UPF0336/Enoyl-CoA_hydratase"/>
</dbReference>
<evidence type="ECO:0000313" key="3">
    <source>
        <dbReference type="Proteomes" id="UP001378188"/>
    </source>
</evidence>
<gene>
    <name evidence="2" type="ORF">V3328_25465</name>
</gene>
<dbReference type="InterPro" id="IPR002539">
    <property type="entry name" value="MaoC-like_dom"/>
</dbReference>
<evidence type="ECO:0000259" key="1">
    <source>
        <dbReference type="Pfam" id="PF01575"/>
    </source>
</evidence>
<protein>
    <submittedName>
        <fullName evidence="2">MaoC/PaaZ C-terminal domain-containing protein</fullName>
    </submittedName>
</protein>
<name>A0AAW9S0Z3_9HYPH</name>
<dbReference type="PANTHER" id="PTHR43437:SF3">
    <property type="entry name" value="HYDROXYACYL-THIOESTER DEHYDRATASE TYPE 2, MITOCHONDRIAL"/>
    <property type="match status" value="1"/>
</dbReference>
<dbReference type="GO" id="GO:0006633">
    <property type="term" value="P:fatty acid biosynthetic process"/>
    <property type="evidence" value="ECO:0007669"/>
    <property type="project" value="TreeGrafter"/>
</dbReference>
<keyword evidence="3" id="KW-1185">Reference proteome</keyword>
<dbReference type="Proteomes" id="UP001378188">
    <property type="component" value="Unassembled WGS sequence"/>
</dbReference>
<dbReference type="Gene3D" id="3.10.129.10">
    <property type="entry name" value="Hotdog Thioesterase"/>
    <property type="match status" value="1"/>
</dbReference>